<proteinExistence type="inferred from homology"/>
<comment type="similarity">
    <text evidence="2">Belongs to the SscA family.</text>
</comment>
<dbReference type="InterPro" id="IPR010070">
    <property type="entry name" value="YjcZ-like"/>
</dbReference>
<evidence type="ECO:0000256" key="1">
    <source>
        <dbReference type="ARBA" id="ARBA00004167"/>
    </source>
</evidence>
<dbReference type="NCBIfam" id="TIGR01732">
    <property type="entry name" value="tiny_TM_bacill"/>
    <property type="match status" value="1"/>
</dbReference>
<name>A0ABR6CJ01_9BACI</name>
<evidence type="ECO:0000256" key="6">
    <source>
        <dbReference type="SAM" id="Phobius"/>
    </source>
</evidence>
<gene>
    <name evidence="7" type="ORF">HNP81_000318</name>
</gene>
<keyword evidence="5 6" id="KW-0472">Membrane</keyword>
<keyword evidence="8" id="KW-1185">Reference proteome</keyword>
<dbReference type="RefSeq" id="WP_182501330.1">
    <property type="nucleotide sequence ID" value="NZ_JACJHX010000001.1"/>
</dbReference>
<evidence type="ECO:0000313" key="7">
    <source>
        <dbReference type="EMBL" id="MBA9025036.1"/>
    </source>
</evidence>
<feature type="transmembrane region" description="Helical" evidence="6">
    <location>
        <begin position="20"/>
        <end position="48"/>
    </location>
</feature>
<evidence type="ECO:0000313" key="8">
    <source>
        <dbReference type="Proteomes" id="UP000626697"/>
    </source>
</evidence>
<sequence length="49" mass="5224">MYYGGYGNTCCYPVETYPSYGYGGCGFGSGFALIVVLFILLIIVGACFC</sequence>
<dbReference type="Pfam" id="PF09680">
    <property type="entry name" value="YjcZ_2"/>
    <property type="match status" value="1"/>
</dbReference>
<keyword evidence="3 6" id="KW-0812">Transmembrane</keyword>
<comment type="subcellular location">
    <subcellularLocation>
        <location evidence="1">Membrane</location>
        <topology evidence="1">Single-pass membrane protein</topology>
    </subcellularLocation>
</comment>
<dbReference type="Proteomes" id="UP000626697">
    <property type="component" value="Unassembled WGS sequence"/>
</dbReference>
<accession>A0ABR6CJ01</accession>
<protein>
    <submittedName>
        <fullName evidence="7">Uncharacterized protein (TIGR01732 family)</fullName>
    </submittedName>
</protein>
<evidence type="ECO:0000256" key="3">
    <source>
        <dbReference type="ARBA" id="ARBA00022692"/>
    </source>
</evidence>
<evidence type="ECO:0000256" key="2">
    <source>
        <dbReference type="ARBA" id="ARBA00010221"/>
    </source>
</evidence>
<reference evidence="7 8" key="1">
    <citation type="submission" date="2020-08" db="EMBL/GenBank/DDBJ databases">
        <title>Genomic Encyclopedia of Type Strains, Phase IV (KMG-IV): sequencing the most valuable type-strain genomes for metagenomic binning, comparative biology and taxonomic classification.</title>
        <authorList>
            <person name="Goeker M."/>
        </authorList>
    </citation>
    <scope>NUCLEOTIDE SEQUENCE [LARGE SCALE GENOMIC DNA]</scope>
    <source>
        <strain evidence="7 8">DSM 105481</strain>
    </source>
</reference>
<keyword evidence="4 6" id="KW-1133">Transmembrane helix</keyword>
<dbReference type="EMBL" id="JACJHX010000001">
    <property type="protein sequence ID" value="MBA9025036.1"/>
    <property type="molecule type" value="Genomic_DNA"/>
</dbReference>
<comment type="caution">
    <text evidence="7">The sequence shown here is derived from an EMBL/GenBank/DDBJ whole genome shotgun (WGS) entry which is preliminary data.</text>
</comment>
<evidence type="ECO:0000256" key="4">
    <source>
        <dbReference type="ARBA" id="ARBA00022989"/>
    </source>
</evidence>
<evidence type="ECO:0000256" key="5">
    <source>
        <dbReference type="ARBA" id="ARBA00023136"/>
    </source>
</evidence>
<organism evidence="7 8">
    <name type="scientific">Peribacillus huizhouensis</name>
    <dbReference type="NCBI Taxonomy" id="1501239"/>
    <lineage>
        <taxon>Bacteria</taxon>
        <taxon>Bacillati</taxon>
        <taxon>Bacillota</taxon>
        <taxon>Bacilli</taxon>
        <taxon>Bacillales</taxon>
        <taxon>Bacillaceae</taxon>
        <taxon>Peribacillus</taxon>
    </lineage>
</organism>